<dbReference type="PROSITE" id="PS51545">
    <property type="entry name" value="PIK_HELICAL"/>
    <property type="match status" value="1"/>
</dbReference>
<sequence>MTVNTPRSKGQSILIVGEGQCFSSSIYSYQNFDEILKNSYKRIHPQISHSNSDLSQPPEERELDKVNKIISRLKTQQQINQLALLMSTAQFPSIKNKIREFFLSILLRPSSQEASLPVYDIIQEFHNFFPYFEEEDQVELLDALASILLQVTPNQSHSKNGTLPSFDYYTATVNACTSTLKTCIQIDFPKQLTIAYIKSVLQTFIKVASNLSELSRNLTSNAIYIGEFFPFVAETEIFIKENDQELNRLIQQFLITAVLFTVGSPSILWSDSLDRVAKFMPPLIQRKPKIDFSSTKVRIQELLSLYKPQFFQKSEDVVPLFTKLLPGIPPKALQQLDLADIIYVMSIFYLETMRAERGIFGPILEYLEVEYNPSFTTILDAMLEPLLNKFYRYLDEVIDLERRSYCVAFTMNELLKRYLSPNDRIITRINPILTKFASYYPIVICNVEVLQMLGQVLSQSSNGEITNQQSLSVPHKVLDTLVRAATEYVPNAFYASLFHSQVEIGPKYNSSYSLRNNTSFHNLNHGKHATSNNASCNVYNFNDQGALIPFISRLPENLRSTFMKEFIMKSVTSGQAMYASPDSIMNVQDEHERTLLVASYIIQHPESELLSELIHIYDPHSLMLAWSHVTMKSVELSKLIIPELITAFVDSATANEGIFASELNENKILFQTTLLHFFVENITLRRHYADYLSLLTCGMNHKFLSHSAILPATIAYAYLGCLVMKTPFQMSARLKDKLQQFILKLALTAYSFTYDDYVLKYVSERELFLFEAVIFILPEIFESNLNDKEANPNSDKSTGSFGSSTLSSTLGRVSKGSVSKSILAAASQANRNYLTKITNSKTMGNFANLVAFLLCDQLQIMNAFLHQNQVSPSMQRLLTLRQVKPSHMHFNTSVKLIWKIAPEALYPFCKMTRVGSSVMDSIASMMEADSLTAPNVPMLATLYALYPKCNLNPLAVWRAVPGNKALSLLNAKMMNNKISASYVSKCFQLFSKRESLLFLPQLVQSLRFDSCGILQEFLTSYCKQSEVFCHYLLWNILSEKNNPVGANDNLPKILKKLEKKIIKNMNEEEKSHYENEFGLIDKLDEVSTKLLPMDIDKRPPALGDMLSEMELPKGLYIPSNPNYKIISIDAEHSVPLKSHARVPILVRFTVYDEDSEDKKPIPFSCIFKIMDDVRQDAMMIQFIDMTKQILNDAGIDHFLFPYRVFATGTNRGVIECIHNAKSRHDLGVSTQEDLLKYFINKYGQVGTPEFQRAQDNFIKSVAPYSLICYLFQVKDRHNANIMIDDDGHVIHIDFGFIFEISPGGNMKFERSPFKLTKEMIDVMGGSKDAPAFQRFVKLLTQCFFAVRARHEELEAITYLMMNAGFPCFLSDSIKKLQGRLFLEKSAKETCTEILKLVDGAYEANSTTMYDAFQKAQNDIYF</sequence>
<dbReference type="InterPro" id="IPR016024">
    <property type="entry name" value="ARM-type_fold"/>
</dbReference>
<feature type="domain" description="PIK helical" evidence="5">
    <location>
        <begin position="880"/>
        <end position="1060"/>
    </location>
</feature>
<dbReference type="PROSITE" id="PS00915">
    <property type="entry name" value="PI3_4_KINASE_1"/>
    <property type="match status" value="1"/>
</dbReference>
<dbReference type="SUPFAM" id="SSF56112">
    <property type="entry name" value="Protein kinase-like (PK-like)"/>
    <property type="match status" value="1"/>
</dbReference>
<evidence type="ECO:0000256" key="3">
    <source>
        <dbReference type="SAM" id="MobiDB-lite"/>
    </source>
</evidence>
<dbReference type="GO" id="GO:0005737">
    <property type="term" value="C:cytoplasm"/>
    <property type="evidence" value="ECO:0007669"/>
    <property type="project" value="TreeGrafter"/>
</dbReference>
<reference evidence="6" key="1">
    <citation type="submission" date="2016-10" db="EMBL/GenBank/DDBJ databases">
        <authorList>
            <person name="Benchimol M."/>
            <person name="Almeida L.G."/>
            <person name="Vasconcelos A.T."/>
            <person name="Perreira-Neves A."/>
            <person name="Rosa I.A."/>
            <person name="Tasca T."/>
            <person name="Bogo M.R."/>
            <person name="de Souza W."/>
        </authorList>
    </citation>
    <scope>NUCLEOTIDE SEQUENCE [LARGE SCALE GENOMIC DNA]</scope>
    <source>
        <strain evidence="6">K</strain>
    </source>
</reference>
<protein>
    <submittedName>
        <fullName evidence="6">Phosphatidylinositol 3- and 4-kinase family protein</fullName>
    </submittedName>
</protein>
<evidence type="ECO:0000259" key="4">
    <source>
        <dbReference type="PROSITE" id="PS50290"/>
    </source>
</evidence>
<dbReference type="InterPro" id="IPR018936">
    <property type="entry name" value="PI3/4_kinase_CS"/>
</dbReference>
<dbReference type="CDD" id="cd05167">
    <property type="entry name" value="PI4Kc_III_alpha"/>
    <property type="match status" value="1"/>
</dbReference>
<dbReference type="Pfam" id="PF00454">
    <property type="entry name" value="PI3_PI4_kinase"/>
    <property type="match status" value="1"/>
</dbReference>
<dbReference type="PROSITE" id="PS50290">
    <property type="entry name" value="PI3_4_KINASE_3"/>
    <property type="match status" value="1"/>
</dbReference>
<dbReference type="PANTHER" id="PTHR10048:SF22">
    <property type="entry name" value="PHOSPHATIDYLINOSITOL 4-KINASE BETA"/>
    <property type="match status" value="1"/>
</dbReference>
<dbReference type="Pfam" id="PF00613">
    <property type="entry name" value="PI3Ka"/>
    <property type="match status" value="1"/>
</dbReference>
<dbReference type="VEuPathDB" id="TrichDB:TRFO_42240"/>
<feature type="region of interest" description="Disordered" evidence="3">
    <location>
        <begin position="788"/>
        <end position="811"/>
    </location>
</feature>
<dbReference type="SMART" id="SM00146">
    <property type="entry name" value="PI3Kc"/>
    <property type="match status" value="1"/>
</dbReference>
<dbReference type="SUPFAM" id="SSF48371">
    <property type="entry name" value="ARM repeat"/>
    <property type="match status" value="1"/>
</dbReference>
<evidence type="ECO:0000313" key="6">
    <source>
        <dbReference type="EMBL" id="OHT15845.1"/>
    </source>
</evidence>
<dbReference type="InterPro" id="IPR011009">
    <property type="entry name" value="Kinase-like_dom_sf"/>
</dbReference>
<feature type="compositionally biased region" description="Low complexity" evidence="3">
    <location>
        <begin position="797"/>
        <end position="811"/>
    </location>
</feature>
<accession>A0A1J4L1S9</accession>
<dbReference type="RefSeq" id="XP_068368981.1">
    <property type="nucleotide sequence ID" value="XM_068514209.1"/>
</dbReference>
<dbReference type="InterPro" id="IPR015433">
    <property type="entry name" value="PI3/4_kinase"/>
</dbReference>
<dbReference type="InterPro" id="IPR001263">
    <property type="entry name" value="PI3K_accessory_dom"/>
</dbReference>
<dbReference type="Gene3D" id="1.10.1070.11">
    <property type="entry name" value="Phosphatidylinositol 3-/4-kinase, catalytic domain"/>
    <property type="match status" value="1"/>
</dbReference>
<dbReference type="OrthoDB" id="10264149at2759"/>
<dbReference type="Proteomes" id="UP000179807">
    <property type="component" value="Unassembled WGS sequence"/>
</dbReference>
<dbReference type="GO" id="GO:0016020">
    <property type="term" value="C:membrane"/>
    <property type="evidence" value="ECO:0007669"/>
    <property type="project" value="TreeGrafter"/>
</dbReference>
<keyword evidence="7" id="KW-1185">Reference proteome</keyword>
<evidence type="ECO:0000313" key="7">
    <source>
        <dbReference type="Proteomes" id="UP000179807"/>
    </source>
</evidence>
<proteinExistence type="predicted"/>
<dbReference type="InterPro" id="IPR000403">
    <property type="entry name" value="PI3/4_kinase_cat_dom"/>
</dbReference>
<dbReference type="InterPro" id="IPR042236">
    <property type="entry name" value="PI3K_accessory_sf"/>
</dbReference>
<keyword evidence="1" id="KW-0808">Transferase</keyword>
<evidence type="ECO:0000259" key="5">
    <source>
        <dbReference type="PROSITE" id="PS51545"/>
    </source>
</evidence>
<dbReference type="Gene3D" id="3.30.1010.10">
    <property type="entry name" value="Phosphatidylinositol 3-kinase Catalytic Subunit, Chain A, domain 4"/>
    <property type="match status" value="1"/>
</dbReference>
<organism evidence="6 7">
    <name type="scientific">Tritrichomonas foetus</name>
    <dbReference type="NCBI Taxonomy" id="1144522"/>
    <lineage>
        <taxon>Eukaryota</taxon>
        <taxon>Metamonada</taxon>
        <taxon>Parabasalia</taxon>
        <taxon>Tritrichomonadida</taxon>
        <taxon>Tritrichomonadidae</taxon>
        <taxon>Tritrichomonas</taxon>
    </lineage>
</organism>
<dbReference type="GO" id="GO:0004430">
    <property type="term" value="F:1-phosphatidylinositol 4-kinase activity"/>
    <property type="evidence" value="ECO:0007669"/>
    <property type="project" value="TreeGrafter"/>
</dbReference>
<dbReference type="PANTHER" id="PTHR10048">
    <property type="entry name" value="PHOSPHATIDYLINOSITOL KINASE"/>
    <property type="match status" value="1"/>
</dbReference>
<dbReference type="GO" id="GO:0046854">
    <property type="term" value="P:phosphatidylinositol phosphate biosynthetic process"/>
    <property type="evidence" value="ECO:0007669"/>
    <property type="project" value="InterPro"/>
</dbReference>
<dbReference type="InterPro" id="IPR036940">
    <property type="entry name" value="PI3/4_kinase_cat_sf"/>
</dbReference>
<gene>
    <name evidence="6" type="ORF">TRFO_42240</name>
</gene>
<dbReference type="Gene3D" id="1.25.40.70">
    <property type="entry name" value="Phosphatidylinositol 3-kinase, accessory domain (PIK)"/>
    <property type="match status" value="1"/>
</dbReference>
<dbReference type="EMBL" id="MLAK01000177">
    <property type="protein sequence ID" value="OHT15845.1"/>
    <property type="molecule type" value="Genomic_DNA"/>
</dbReference>
<dbReference type="GeneID" id="94848913"/>
<feature type="domain" description="PI3K/PI4K catalytic" evidence="4">
    <location>
        <begin position="1130"/>
        <end position="1405"/>
    </location>
</feature>
<dbReference type="GO" id="GO:0048015">
    <property type="term" value="P:phosphatidylinositol-mediated signaling"/>
    <property type="evidence" value="ECO:0007669"/>
    <property type="project" value="TreeGrafter"/>
</dbReference>
<keyword evidence="2" id="KW-0418">Kinase</keyword>
<evidence type="ECO:0000256" key="2">
    <source>
        <dbReference type="ARBA" id="ARBA00022777"/>
    </source>
</evidence>
<evidence type="ECO:0000256" key="1">
    <source>
        <dbReference type="ARBA" id="ARBA00022679"/>
    </source>
</evidence>
<comment type="caution">
    <text evidence="6">The sequence shown here is derived from an EMBL/GenBank/DDBJ whole genome shotgun (WGS) entry which is preliminary data.</text>
</comment>
<dbReference type="FunFam" id="1.10.1070.11:FF:000012">
    <property type="entry name" value="Phosphatidylinositol 4-kinase alpha 1"/>
    <property type="match status" value="1"/>
</dbReference>
<name>A0A1J4L1S9_9EUKA</name>